<name>A0A1E4T0Z5_9ASCO</name>
<evidence type="ECO:0000259" key="1">
    <source>
        <dbReference type="Pfam" id="PF09994"/>
    </source>
</evidence>
<feature type="domain" description="T6SS Phospholipase effector Tle1-like catalytic" evidence="1">
    <location>
        <begin position="19"/>
        <end position="309"/>
    </location>
</feature>
<dbReference type="AlphaFoldDB" id="A0A1E4T0Z5"/>
<proteinExistence type="predicted"/>
<dbReference type="InterPro" id="IPR029058">
    <property type="entry name" value="AB_hydrolase_fold"/>
</dbReference>
<gene>
    <name evidence="2" type="ORF">CANARDRAFT_221131</name>
</gene>
<dbReference type="InterPro" id="IPR018712">
    <property type="entry name" value="Tle1-like_cat"/>
</dbReference>
<protein>
    <recommendedName>
        <fullName evidence="1">T6SS Phospholipase effector Tle1-like catalytic domain-containing protein</fullName>
    </recommendedName>
</protein>
<dbReference type="PANTHER" id="PTHR33840:SF2">
    <property type="entry name" value="TLE1 PHOSPHOLIPASE DOMAIN-CONTAINING PROTEIN"/>
    <property type="match status" value="1"/>
</dbReference>
<dbReference type="STRING" id="983967.A0A1E4T0Z5"/>
<dbReference type="EMBL" id="KV453852">
    <property type="protein sequence ID" value="ODV85423.1"/>
    <property type="molecule type" value="Genomic_DNA"/>
</dbReference>
<dbReference type="SUPFAM" id="SSF53474">
    <property type="entry name" value="alpha/beta-Hydrolases"/>
    <property type="match status" value="1"/>
</dbReference>
<evidence type="ECO:0000313" key="3">
    <source>
        <dbReference type="Proteomes" id="UP000094801"/>
    </source>
</evidence>
<organism evidence="2 3">
    <name type="scientific">[Candida] arabinofermentans NRRL YB-2248</name>
    <dbReference type="NCBI Taxonomy" id="983967"/>
    <lineage>
        <taxon>Eukaryota</taxon>
        <taxon>Fungi</taxon>
        <taxon>Dikarya</taxon>
        <taxon>Ascomycota</taxon>
        <taxon>Saccharomycotina</taxon>
        <taxon>Pichiomycetes</taxon>
        <taxon>Pichiales</taxon>
        <taxon>Pichiaceae</taxon>
        <taxon>Ogataea</taxon>
        <taxon>Ogataea/Candida clade</taxon>
    </lineage>
</organism>
<feature type="non-terminal residue" evidence="2">
    <location>
        <position position="509"/>
    </location>
</feature>
<accession>A0A1E4T0Z5</accession>
<dbReference type="PANTHER" id="PTHR33840">
    <property type="match status" value="1"/>
</dbReference>
<evidence type="ECO:0000313" key="2">
    <source>
        <dbReference type="EMBL" id="ODV85423.1"/>
    </source>
</evidence>
<reference evidence="3" key="1">
    <citation type="submission" date="2016-04" db="EMBL/GenBank/DDBJ databases">
        <title>Comparative genomics of biotechnologically important yeasts.</title>
        <authorList>
            <consortium name="DOE Joint Genome Institute"/>
            <person name="Riley R."/>
            <person name="Haridas S."/>
            <person name="Wolfe K.H."/>
            <person name="Lopes M.R."/>
            <person name="Hittinger C.T."/>
            <person name="Goker M."/>
            <person name="Salamov A."/>
            <person name="Wisecaver J."/>
            <person name="Long T.M."/>
            <person name="Aerts A.L."/>
            <person name="Barry K."/>
            <person name="Choi C."/>
            <person name="Clum A."/>
            <person name="Coughlan A.Y."/>
            <person name="Deshpande S."/>
            <person name="Douglass A.P."/>
            <person name="Hanson S.J."/>
            <person name="Klenk H.-P."/>
            <person name="Labutti K."/>
            <person name="Lapidus A."/>
            <person name="Lindquist E."/>
            <person name="Lipzen A."/>
            <person name="Meier-Kolthoff J.P."/>
            <person name="Ohm R.A."/>
            <person name="Otillar R.P."/>
            <person name="Pangilinan J."/>
            <person name="Peng Y."/>
            <person name="Rokas A."/>
            <person name="Rosa C.A."/>
            <person name="Scheuner C."/>
            <person name="Sibirny A.A."/>
            <person name="Slot J.C."/>
            <person name="Stielow J.B."/>
            <person name="Sun H."/>
            <person name="Kurtzman C.P."/>
            <person name="Blackwell M."/>
            <person name="Grigoriev I.V."/>
            <person name="Jeffries T.W."/>
        </authorList>
    </citation>
    <scope>NUCLEOTIDE SEQUENCE [LARGE SCALE GENOMIC DNA]</scope>
    <source>
        <strain evidence="3">NRRL YB-2248</strain>
    </source>
</reference>
<dbReference type="Proteomes" id="UP000094801">
    <property type="component" value="Unassembled WGS sequence"/>
</dbReference>
<sequence length="509" mass="58810">MTLTNENLPNEAPVTTTPRNLILCFDGTANNFNKQSPTNILKMYKMLEKDDEQQMCYYQPGIGNDIRTGFDNLVDGGLFGSQIEDVKSQIDECVAYTVDYHVIEAYTYLMRYYKKGDKIYLFGFSRGSFIARILTGMIEKIGLLNPGLEVMVSTAWTIYKKWEQSGQPVGKAFTNTIAGDFKRTFCRDKVEIELMGLWDSVNSCGIFRDRMFPFTSITYHVNHIRHAVSIDERRGKFKQNLFVPHSYTPSFFNLSCKDNDDDDEVNLTPISTDLLELWFPGDHSDVGGGWPLDLNGHSMANIPMNWILSSAVEFGVKFKPFAIQEFLDKFTNLDSLLSCHHDCLSIIRNMPYNHPKPPKFRFLTEEQRFRLVGQGGWGWGCSRFDHNLVSSCTINESDEYNGLIDTPIQFTLSLPEEPISLFDCRGDDSFLRSLGWWLVEILPIGYFIENKEGKWRRVFYPNLGRHRSLPKKINVHWSVLWRTRFVKDYYPSNLPDVYKSLIELIKKES</sequence>
<dbReference type="OrthoDB" id="3162439at2759"/>
<keyword evidence="3" id="KW-1185">Reference proteome</keyword>
<dbReference type="Pfam" id="PF09994">
    <property type="entry name" value="T6SS_Tle1-like_cat"/>
    <property type="match status" value="1"/>
</dbReference>